<dbReference type="GO" id="GO:0003700">
    <property type="term" value="F:DNA-binding transcription factor activity"/>
    <property type="evidence" value="ECO:0007669"/>
    <property type="project" value="InterPro"/>
</dbReference>
<dbReference type="Proteomes" id="UP000616595">
    <property type="component" value="Unassembled WGS sequence"/>
</dbReference>
<reference evidence="6" key="1">
    <citation type="submission" date="2019-10" db="EMBL/GenBank/DDBJ databases">
        <authorList>
            <person name="Ross D.E."/>
            <person name="Gulliver D."/>
        </authorList>
    </citation>
    <scope>NUCLEOTIDE SEQUENCE</scope>
    <source>
        <strain evidence="6">DER-2019</strain>
    </source>
</reference>
<dbReference type="RefSeq" id="WP_148565969.1">
    <property type="nucleotide sequence ID" value="NZ_RXYA01000002.1"/>
</dbReference>
<evidence type="ECO:0000313" key="6">
    <source>
        <dbReference type="EMBL" id="MBC3889691.1"/>
    </source>
</evidence>
<dbReference type="GO" id="GO:0003677">
    <property type="term" value="F:DNA binding"/>
    <property type="evidence" value="ECO:0007669"/>
    <property type="project" value="UniProtKB-KW"/>
</dbReference>
<proteinExistence type="inferred from homology"/>
<evidence type="ECO:0000256" key="1">
    <source>
        <dbReference type="ARBA" id="ARBA00009437"/>
    </source>
</evidence>
<dbReference type="InterPro" id="IPR036390">
    <property type="entry name" value="WH_DNA-bd_sf"/>
</dbReference>
<dbReference type="Gene3D" id="3.40.190.10">
    <property type="entry name" value="Periplasmic binding protein-like II"/>
    <property type="match status" value="2"/>
</dbReference>
<evidence type="ECO:0000256" key="3">
    <source>
        <dbReference type="ARBA" id="ARBA00023125"/>
    </source>
</evidence>
<dbReference type="FunFam" id="1.10.10.10:FF:000001">
    <property type="entry name" value="LysR family transcriptional regulator"/>
    <property type="match status" value="1"/>
</dbReference>
<dbReference type="InterPro" id="IPR000847">
    <property type="entry name" value="LysR_HTH_N"/>
</dbReference>
<dbReference type="SUPFAM" id="SSF53850">
    <property type="entry name" value="Periplasmic binding protein-like II"/>
    <property type="match status" value="1"/>
</dbReference>
<dbReference type="InterPro" id="IPR005119">
    <property type="entry name" value="LysR_subst-bd"/>
</dbReference>
<evidence type="ECO:0000259" key="5">
    <source>
        <dbReference type="PROSITE" id="PS50931"/>
    </source>
</evidence>
<dbReference type="EMBL" id="WJBD01000023">
    <property type="protein sequence ID" value="MBC3889691.1"/>
    <property type="molecule type" value="Genomic_DNA"/>
</dbReference>
<dbReference type="GO" id="GO:0032993">
    <property type="term" value="C:protein-DNA complex"/>
    <property type="evidence" value="ECO:0007669"/>
    <property type="project" value="TreeGrafter"/>
</dbReference>
<evidence type="ECO:0000256" key="4">
    <source>
        <dbReference type="ARBA" id="ARBA00023163"/>
    </source>
</evidence>
<dbReference type="OrthoDB" id="9803714at2"/>
<name>A0A923I0Z1_9FIRM</name>
<gene>
    <name evidence="6" type="ORF">GH810_15380</name>
</gene>
<dbReference type="PANTHER" id="PTHR30346:SF0">
    <property type="entry name" value="HCA OPERON TRANSCRIPTIONAL ACTIVATOR HCAR"/>
    <property type="match status" value="1"/>
</dbReference>
<dbReference type="AlphaFoldDB" id="A0A923I0Z1"/>
<organism evidence="6 7">
    <name type="scientific">Acetobacterium paludosum</name>
    <dbReference type="NCBI Taxonomy" id="52693"/>
    <lineage>
        <taxon>Bacteria</taxon>
        <taxon>Bacillati</taxon>
        <taxon>Bacillota</taxon>
        <taxon>Clostridia</taxon>
        <taxon>Eubacteriales</taxon>
        <taxon>Eubacteriaceae</taxon>
        <taxon>Acetobacterium</taxon>
    </lineage>
</organism>
<comment type="caution">
    <text evidence="6">The sequence shown here is derived from an EMBL/GenBank/DDBJ whole genome shotgun (WGS) entry which is preliminary data.</text>
</comment>
<feature type="domain" description="HTH lysR-type" evidence="5">
    <location>
        <begin position="1"/>
        <end position="58"/>
    </location>
</feature>
<dbReference type="Gene3D" id="1.10.10.10">
    <property type="entry name" value="Winged helix-like DNA-binding domain superfamily/Winged helix DNA-binding domain"/>
    <property type="match status" value="1"/>
</dbReference>
<reference evidence="6" key="2">
    <citation type="submission" date="2020-10" db="EMBL/GenBank/DDBJ databases">
        <title>Comparative genomics of the Acetobacterium genus.</title>
        <authorList>
            <person name="Marshall C."/>
            <person name="May H."/>
            <person name="Norman S."/>
        </authorList>
    </citation>
    <scope>NUCLEOTIDE SEQUENCE</scope>
    <source>
        <strain evidence="6">DER-2019</strain>
    </source>
</reference>
<keyword evidence="7" id="KW-1185">Reference proteome</keyword>
<evidence type="ECO:0000256" key="2">
    <source>
        <dbReference type="ARBA" id="ARBA00023015"/>
    </source>
</evidence>
<accession>A0A923I0Z1</accession>
<evidence type="ECO:0000313" key="7">
    <source>
        <dbReference type="Proteomes" id="UP000616595"/>
    </source>
</evidence>
<dbReference type="Pfam" id="PF00126">
    <property type="entry name" value="HTH_1"/>
    <property type="match status" value="1"/>
</dbReference>
<dbReference type="PRINTS" id="PR00039">
    <property type="entry name" value="HTHLYSR"/>
</dbReference>
<dbReference type="PROSITE" id="PS50931">
    <property type="entry name" value="HTH_LYSR"/>
    <property type="match status" value="1"/>
</dbReference>
<dbReference type="InterPro" id="IPR036388">
    <property type="entry name" value="WH-like_DNA-bd_sf"/>
</dbReference>
<keyword evidence="3" id="KW-0238">DNA-binding</keyword>
<dbReference type="CDD" id="cd08414">
    <property type="entry name" value="PBP2_LTTR_aromatics_like"/>
    <property type="match status" value="1"/>
</dbReference>
<sequence>MDIRKIEYFICVVEEASFTKAAKRVCVSQSGISQQIASLEEEIGATLINRSKNKFAVTEAGVYLYKACKEFIEQYHSIERKTREIHCRSQLDINMGYAGPLEFTVIEPVVSLIQESYPDLNFTFDKSNFREIRDALLNRSMDMVIAYSYDLIQSKLIETIPLKRDAMGLIVSKKHPLAGKKKIRAVEVANEKLIMLDPDYGRKNYENMIKCCRMDGYEANIIQEVKTCENLILKVAANSGVAFFSRGYAEKMFQNICFVELEGTHHINRIDLAWLKDNSNDYILRIIRLIQKNGHKLF</sequence>
<keyword evidence="2" id="KW-0805">Transcription regulation</keyword>
<comment type="similarity">
    <text evidence="1">Belongs to the LysR transcriptional regulatory family.</text>
</comment>
<protein>
    <submittedName>
        <fullName evidence="6">LysR family transcriptional regulator</fullName>
    </submittedName>
</protein>
<keyword evidence="4" id="KW-0804">Transcription</keyword>
<dbReference type="SUPFAM" id="SSF46785">
    <property type="entry name" value="Winged helix' DNA-binding domain"/>
    <property type="match status" value="1"/>
</dbReference>
<dbReference type="Pfam" id="PF03466">
    <property type="entry name" value="LysR_substrate"/>
    <property type="match status" value="1"/>
</dbReference>
<dbReference type="PANTHER" id="PTHR30346">
    <property type="entry name" value="TRANSCRIPTIONAL DUAL REGULATOR HCAR-RELATED"/>
    <property type="match status" value="1"/>
</dbReference>